<dbReference type="Proteomes" id="UP000510822">
    <property type="component" value="Chromosome"/>
</dbReference>
<evidence type="ECO:0000313" key="7">
    <source>
        <dbReference type="EMBL" id="QLI81548.1"/>
    </source>
</evidence>
<keyword evidence="4" id="KW-0472">Membrane</keyword>
<gene>
    <name evidence="7" type="ORF">HZU75_08405</name>
</gene>
<evidence type="ECO:0000256" key="5">
    <source>
        <dbReference type="ARBA" id="ARBA00023237"/>
    </source>
</evidence>
<evidence type="ECO:0000256" key="6">
    <source>
        <dbReference type="SAM" id="SignalP"/>
    </source>
</evidence>
<proteinExistence type="inferred from homology"/>
<accession>A0A7D5ZFI1</accession>
<dbReference type="PANTHER" id="PTHR38776">
    <property type="entry name" value="MLTA-INTERACTING PROTEIN-RELATED"/>
    <property type="match status" value="1"/>
</dbReference>
<name>A0A7D5ZFI1_9NEIS</name>
<dbReference type="GO" id="GO:0009279">
    <property type="term" value="C:cell outer membrane"/>
    <property type="evidence" value="ECO:0007669"/>
    <property type="project" value="UniProtKB-SubCell"/>
</dbReference>
<protein>
    <submittedName>
        <fullName evidence="7">MipA/OmpV family protein</fullName>
    </submittedName>
</protein>
<feature type="chain" id="PRO_5028905241" evidence="6">
    <location>
        <begin position="19"/>
        <end position="274"/>
    </location>
</feature>
<sequence length="274" mass="29538">MRYFIALSLLILHHTALAETSNSSTEQGLSRLQSLWEEASDSQNWQVAAGLGLGYAPEIMGSEVYKASPLPSVEIAHRSGFFLGTSKGLGWSYVVNPDWQAAVFIGLSPERKEKTKLTNHRTFKGMGDIKAAAQAGILLNYSMADLNLSMLASTGLESKNRGQQITLGADYTVYSSEQFALIINGALTASSADYQQRWYGVSTAQAKNSGFKAYQAGSGLTQGSMGLIGIVPLSKTLRLINAVSYNQLLDNAADSPLVKAKGSYAIMSSLQYTW</sequence>
<dbReference type="AlphaFoldDB" id="A0A7D5ZFI1"/>
<feature type="signal peptide" evidence="6">
    <location>
        <begin position="1"/>
        <end position="18"/>
    </location>
</feature>
<comment type="similarity">
    <text evidence="2">Belongs to the MipA/OmpV family.</text>
</comment>
<dbReference type="InterPro" id="IPR010583">
    <property type="entry name" value="MipA"/>
</dbReference>
<evidence type="ECO:0000256" key="1">
    <source>
        <dbReference type="ARBA" id="ARBA00004442"/>
    </source>
</evidence>
<keyword evidence="3 6" id="KW-0732">Signal</keyword>
<dbReference type="EMBL" id="CP058952">
    <property type="protein sequence ID" value="QLI81548.1"/>
    <property type="molecule type" value="Genomic_DNA"/>
</dbReference>
<evidence type="ECO:0000256" key="4">
    <source>
        <dbReference type="ARBA" id="ARBA00023136"/>
    </source>
</evidence>
<evidence type="ECO:0000256" key="3">
    <source>
        <dbReference type="ARBA" id="ARBA00022729"/>
    </source>
</evidence>
<dbReference type="Pfam" id="PF06629">
    <property type="entry name" value="MipA"/>
    <property type="match status" value="1"/>
</dbReference>
<comment type="subcellular location">
    <subcellularLocation>
        <location evidence="1">Cell outer membrane</location>
    </subcellularLocation>
</comment>
<reference evidence="7 8" key="1">
    <citation type="journal article" date="2016" name="Int. J. Syst. Evol. Microbiol.">
        <title>Chitinibacter fontanus sp. nov., isolated from a spring.</title>
        <authorList>
            <person name="Sheu S.Y."/>
            <person name="Li Y.S."/>
            <person name="Young C.C."/>
            <person name="Chen W.M."/>
        </authorList>
    </citation>
    <scope>NUCLEOTIDE SEQUENCE [LARGE SCALE GENOMIC DNA]</scope>
    <source>
        <strain evidence="7 8">STM-7</strain>
    </source>
</reference>
<dbReference type="RefSeq" id="WP_180305659.1">
    <property type="nucleotide sequence ID" value="NZ_CP058952.1"/>
</dbReference>
<evidence type="ECO:0000313" key="8">
    <source>
        <dbReference type="Proteomes" id="UP000510822"/>
    </source>
</evidence>
<keyword evidence="8" id="KW-1185">Reference proteome</keyword>
<dbReference type="PANTHER" id="PTHR38776:SF1">
    <property type="entry name" value="MLTA-INTERACTING PROTEIN-RELATED"/>
    <property type="match status" value="1"/>
</dbReference>
<keyword evidence="5" id="KW-0998">Cell outer membrane</keyword>
<organism evidence="7 8">
    <name type="scientific">Chitinibacter fontanus</name>
    <dbReference type="NCBI Taxonomy" id="1737446"/>
    <lineage>
        <taxon>Bacteria</taxon>
        <taxon>Pseudomonadati</taxon>
        <taxon>Pseudomonadota</taxon>
        <taxon>Betaproteobacteria</taxon>
        <taxon>Neisseriales</taxon>
        <taxon>Chitinibacteraceae</taxon>
        <taxon>Chitinibacter</taxon>
    </lineage>
</organism>
<dbReference type="KEGG" id="cfon:HZU75_08405"/>
<evidence type="ECO:0000256" key="2">
    <source>
        <dbReference type="ARBA" id="ARBA00005722"/>
    </source>
</evidence>